<protein>
    <recommendedName>
        <fullName evidence="5">Peptidase M14 domain-containing protein</fullName>
    </recommendedName>
</protein>
<dbReference type="PROSITE" id="PS52035">
    <property type="entry name" value="PEPTIDASE_M14"/>
    <property type="match status" value="1"/>
</dbReference>
<evidence type="ECO:0000256" key="2">
    <source>
        <dbReference type="ARBA" id="ARBA00005988"/>
    </source>
</evidence>
<dbReference type="InterPro" id="IPR000834">
    <property type="entry name" value="Peptidase_M14"/>
</dbReference>
<comment type="cofactor">
    <cofactor evidence="1">
        <name>Zn(2+)</name>
        <dbReference type="ChEBI" id="CHEBI:29105"/>
    </cofactor>
</comment>
<feature type="transmembrane region" description="Helical" evidence="4">
    <location>
        <begin position="396"/>
        <end position="416"/>
    </location>
</feature>
<dbReference type="AlphaFoldDB" id="A0AAW1P5T5"/>
<dbReference type="SMART" id="SM00631">
    <property type="entry name" value="Zn_pept"/>
    <property type="match status" value="1"/>
</dbReference>
<dbReference type="Proteomes" id="UP001489004">
    <property type="component" value="Unassembled WGS sequence"/>
</dbReference>
<evidence type="ECO:0000313" key="6">
    <source>
        <dbReference type="EMBL" id="KAK9804268.1"/>
    </source>
</evidence>
<evidence type="ECO:0000259" key="5">
    <source>
        <dbReference type="PROSITE" id="PS52035"/>
    </source>
</evidence>
<dbReference type="FunFam" id="3.40.630.10:FF:000064">
    <property type="entry name" value="Carboxypeptidase A6"/>
    <property type="match status" value="1"/>
</dbReference>
<dbReference type="GO" id="GO:0005615">
    <property type="term" value="C:extracellular space"/>
    <property type="evidence" value="ECO:0007669"/>
    <property type="project" value="TreeGrafter"/>
</dbReference>
<dbReference type="Gene3D" id="3.40.630.10">
    <property type="entry name" value="Zn peptidases"/>
    <property type="match status" value="1"/>
</dbReference>
<evidence type="ECO:0000256" key="4">
    <source>
        <dbReference type="SAM" id="Phobius"/>
    </source>
</evidence>
<keyword evidence="4" id="KW-0472">Membrane</keyword>
<dbReference type="PANTHER" id="PTHR11705">
    <property type="entry name" value="PROTEASE FAMILY M14 CARBOXYPEPTIDASE A,B"/>
    <property type="match status" value="1"/>
</dbReference>
<comment type="caution">
    <text evidence="6">The sequence shown here is derived from an EMBL/GenBank/DDBJ whole genome shotgun (WGS) entry which is preliminary data.</text>
</comment>
<keyword evidence="7" id="KW-1185">Reference proteome</keyword>
<reference evidence="6 7" key="1">
    <citation type="journal article" date="2024" name="Nat. Commun.">
        <title>Phylogenomics reveals the evolutionary origins of lichenization in chlorophyte algae.</title>
        <authorList>
            <person name="Puginier C."/>
            <person name="Libourel C."/>
            <person name="Otte J."/>
            <person name="Skaloud P."/>
            <person name="Haon M."/>
            <person name="Grisel S."/>
            <person name="Petersen M."/>
            <person name="Berrin J.G."/>
            <person name="Delaux P.M."/>
            <person name="Dal Grande F."/>
            <person name="Keller J."/>
        </authorList>
    </citation>
    <scope>NUCLEOTIDE SEQUENCE [LARGE SCALE GENOMIC DNA]</scope>
    <source>
        <strain evidence="6 7">SAG 2043</strain>
    </source>
</reference>
<keyword evidence="4" id="KW-1133">Transmembrane helix</keyword>
<evidence type="ECO:0000256" key="1">
    <source>
        <dbReference type="ARBA" id="ARBA00001947"/>
    </source>
</evidence>
<accession>A0AAW1P5T5</accession>
<dbReference type="GO" id="GO:0004181">
    <property type="term" value="F:metallocarboxypeptidase activity"/>
    <property type="evidence" value="ECO:0007669"/>
    <property type="project" value="InterPro"/>
</dbReference>
<evidence type="ECO:0000313" key="7">
    <source>
        <dbReference type="Proteomes" id="UP001489004"/>
    </source>
</evidence>
<sequence>MYHTMDQVFGEVDRIVEDNSGFMKMTPLTLTDNDYSATVKVVTIEPGGLSDDHSGKLRLLVNFGEHGRELISSEVALMLMHYLAEPAMEVEKSVLRGHPRHRLATLLQQTVIKLIPMENVHGRAIVEAGSLCERKNGRGVDPNRNWDLHWGHKEKDYDPMEEYEGPKPFSEPEAMLMRQLAKDFQPHVWVNVHSGMEALFMPYDHVAKIPDGEAAQATLRILEQLNTINCGGRCAVGSGGKSVGYLAHGTATDYMYDKLGVPLSFTWEIYGDEKAPYTDCFRMFNPLQKKQVDDVAANWASAIFTLLELLPGHPAIPKLKVLHPARRGAAEALGSDAEEVYNLPGEKIAAKLTQKIEQSSTLTALMENRDTDFIGDALSSTAALSQLGAQYVWQHFGFLLCILAVVMVGLIVRSFYHHQALWVLKRLKVPRRSRVIPL</sequence>
<dbReference type="EMBL" id="JALJOR010000018">
    <property type="protein sequence ID" value="KAK9804268.1"/>
    <property type="molecule type" value="Genomic_DNA"/>
</dbReference>
<name>A0AAW1P5T5_9CHLO</name>
<dbReference type="SUPFAM" id="SSF53187">
    <property type="entry name" value="Zn-dependent exopeptidases"/>
    <property type="match status" value="1"/>
</dbReference>
<comment type="similarity">
    <text evidence="2 3">Belongs to the peptidase M14 family.</text>
</comment>
<dbReference type="GO" id="GO:0006508">
    <property type="term" value="P:proteolysis"/>
    <property type="evidence" value="ECO:0007669"/>
    <property type="project" value="InterPro"/>
</dbReference>
<dbReference type="Pfam" id="PF00246">
    <property type="entry name" value="Peptidase_M14"/>
    <property type="match status" value="1"/>
</dbReference>
<evidence type="ECO:0000256" key="3">
    <source>
        <dbReference type="PROSITE-ProRule" id="PRU01379"/>
    </source>
</evidence>
<dbReference type="CDD" id="cd06227">
    <property type="entry name" value="M14-CPA-like"/>
    <property type="match status" value="1"/>
</dbReference>
<feature type="domain" description="Peptidase M14" evidence="5">
    <location>
        <begin position="1"/>
        <end position="309"/>
    </location>
</feature>
<proteinExistence type="inferred from homology"/>
<gene>
    <name evidence="6" type="ORF">WJX72_004083</name>
</gene>
<keyword evidence="4" id="KW-0812">Transmembrane</keyword>
<feature type="active site" description="Proton donor/acceptor" evidence="3">
    <location>
        <position position="268"/>
    </location>
</feature>
<dbReference type="PANTHER" id="PTHR11705:SF119">
    <property type="entry name" value="OS02G0119300 PROTEIN"/>
    <property type="match status" value="1"/>
</dbReference>
<dbReference type="InterPro" id="IPR034269">
    <property type="entry name" value="At5g42320_M14_CPD"/>
</dbReference>
<dbReference type="GO" id="GO:0008270">
    <property type="term" value="F:zinc ion binding"/>
    <property type="evidence" value="ECO:0007669"/>
    <property type="project" value="InterPro"/>
</dbReference>
<organism evidence="6 7">
    <name type="scientific">[Myrmecia] bisecta</name>
    <dbReference type="NCBI Taxonomy" id="41462"/>
    <lineage>
        <taxon>Eukaryota</taxon>
        <taxon>Viridiplantae</taxon>
        <taxon>Chlorophyta</taxon>
        <taxon>core chlorophytes</taxon>
        <taxon>Trebouxiophyceae</taxon>
        <taxon>Trebouxiales</taxon>
        <taxon>Trebouxiaceae</taxon>
        <taxon>Myrmecia</taxon>
    </lineage>
</organism>